<sequence length="144" mass="15949">MHFRRRTGYEVPEKNPEEVGYPGRETKAPRKTPEKVGYPGRETKVPRKTPEKVGYPGGESKVPRKTPEKVGIPGNWDRGTGPGTALGCRRHWTVPSVRARGAMKAMLAMKVILGGSLVLGRGSINSHFFTVLVRLRHPAHCCPR</sequence>
<feature type="region of interest" description="Disordered" evidence="1">
    <location>
        <begin position="1"/>
        <end position="84"/>
    </location>
</feature>
<reference evidence="2" key="1">
    <citation type="submission" date="2021-12" db="EMBL/GenBank/DDBJ databases">
        <authorList>
            <person name="King R."/>
        </authorList>
    </citation>
    <scope>NUCLEOTIDE SEQUENCE</scope>
</reference>
<organism evidence="2 3">
    <name type="scientific">Bemisia tabaci</name>
    <name type="common">Sweetpotato whitefly</name>
    <name type="synonym">Aleurodes tabaci</name>
    <dbReference type="NCBI Taxonomy" id="7038"/>
    <lineage>
        <taxon>Eukaryota</taxon>
        <taxon>Metazoa</taxon>
        <taxon>Ecdysozoa</taxon>
        <taxon>Arthropoda</taxon>
        <taxon>Hexapoda</taxon>
        <taxon>Insecta</taxon>
        <taxon>Pterygota</taxon>
        <taxon>Neoptera</taxon>
        <taxon>Paraneoptera</taxon>
        <taxon>Hemiptera</taxon>
        <taxon>Sternorrhyncha</taxon>
        <taxon>Aleyrodoidea</taxon>
        <taxon>Aleyrodidae</taxon>
        <taxon>Aleyrodinae</taxon>
        <taxon>Bemisia</taxon>
    </lineage>
</organism>
<protein>
    <submittedName>
        <fullName evidence="2">Uncharacterized protein</fullName>
    </submittedName>
</protein>
<feature type="compositionally biased region" description="Basic and acidic residues" evidence="1">
    <location>
        <begin position="7"/>
        <end position="17"/>
    </location>
</feature>
<dbReference type="AlphaFoldDB" id="A0A9P0A451"/>
<dbReference type="Proteomes" id="UP001152759">
    <property type="component" value="Chromosome 2"/>
</dbReference>
<evidence type="ECO:0000256" key="1">
    <source>
        <dbReference type="SAM" id="MobiDB-lite"/>
    </source>
</evidence>
<evidence type="ECO:0000313" key="3">
    <source>
        <dbReference type="Proteomes" id="UP001152759"/>
    </source>
</evidence>
<feature type="compositionally biased region" description="Basic and acidic residues" evidence="1">
    <location>
        <begin position="41"/>
        <end position="51"/>
    </location>
</feature>
<accession>A0A9P0A451</accession>
<keyword evidence="3" id="KW-1185">Reference proteome</keyword>
<evidence type="ECO:0000313" key="2">
    <source>
        <dbReference type="EMBL" id="CAH0385347.1"/>
    </source>
</evidence>
<gene>
    <name evidence="2" type="ORF">BEMITA_LOCUS4582</name>
</gene>
<dbReference type="EMBL" id="OU963863">
    <property type="protein sequence ID" value="CAH0385347.1"/>
    <property type="molecule type" value="Genomic_DNA"/>
</dbReference>
<feature type="compositionally biased region" description="Basic and acidic residues" evidence="1">
    <location>
        <begin position="24"/>
        <end position="34"/>
    </location>
</feature>
<proteinExistence type="predicted"/>
<name>A0A9P0A451_BEMTA</name>